<reference evidence="5" key="3">
    <citation type="journal article" date="2018" name="Plant J.">
        <title>The Sorghum bicolor reference genome: improved assembly, gene annotations, a transcriptome atlas, and signatures of genome organization.</title>
        <authorList>
            <person name="McCormick R.F."/>
            <person name="Truong S.K."/>
            <person name="Sreedasyam A."/>
            <person name="Jenkins J."/>
            <person name="Shu S."/>
            <person name="Sims D."/>
            <person name="Kennedy M."/>
            <person name="Amirebrahimi M."/>
            <person name="Weers B.D."/>
            <person name="McKinley B."/>
            <person name="Mattison A."/>
            <person name="Morishige D.T."/>
            <person name="Grimwood J."/>
            <person name="Schmutz J."/>
            <person name="Mullet J.E."/>
        </authorList>
    </citation>
    <scope>NUCLEOTIDE SEQUENCE [LARGE SCALE GENOMIC DNA]</scope>
    <source>
        <strain evidence="5">cv. BTx623</strain>
    </source>
</reference>
<dbReference type="GO" id="GO:0016567">
    <property type="term" value="P:protein ubiquitination"/>
    <property type="evidence" value="ECO:0000318"/>
    <property type="project" value="GO_Central"/>
</dbReference>
<dbReference type="CDD" id="cd16448">
    <property type="entry name" value="RING-H2"/>
    <property type="match status" value="1"/>
</dbReference>
<protein>
    <recommendedName>
        <fullName evidence="3">RING-type domain-containing protein</fullName>
    </recommendedName>
</protein>
<evidence type="ECO:0000259" key="3">
    <source>
        <dbReference type="PROSITE" id="PS50089"/>
    </source>
</evidence>
<dbReference type="EMBL" id="CM000764">
    <property type="protein sequence ID" value="KXG28529.1"/>
    <property type="molecule type" value="Genomic_DNA"/>
</dbReference>
<feature type="region of interest" description="Disordered" evidence="2">
    <location>
        <begin position="1"/>
        <end position="89"/>
    </location>
</feature>
<feature type="compositionally biased region" description="Acidic residues" evidence="2">
    <location>
        <begin position="48"/>
        <end position="88"/>
    </location>
</feature>
<keyword evidence="5" id="KW-1185">Reference proteome</keyword>
<dbReference type="GO" id="GO:0008270">
    <property type="term" value="F:zinc ion binding"/>
    <property type="evidence" value="ECO:0007669"/>
    <property type="project" value="UniProtKB-KW"/>
</dbReference>
<dbReference type="PROSITE" id="PS50089">
    <property type="entry name" value="ZF_RING_2"/>
    <property type="match status" value="1"/>
</dbReference>
<dbReference type="Pfam" id="PF13639">
    <property type="entry name" value="zf-RING_2"/>
    <property type="match status" value="1"/>
</dbReference>
<dbReference type="InParanoid" id="A0A1B6PS79"/>
<dbReference type="InterPro" id="IPR013083">
    <property type="entry name" value="Znf_RING/FYVE/PHD"/>
</dbReference>
<proteinExistence type="predicted"/>
<evidence type="ECO:0000313" key="4">
    <source>
        <dbReference type="EMBL" id="KXG28529.1"/>
    </source>
</evidence>
<keyword evidence="1" id="KW-0863">Zinc-finger</keyword>
<dbReference type="EMBL" id="CM000764">
    <property type="protein sequence ID" value="OQU83557.1"/>
    <property type="molecule type" value="Genomic_DNA"/>
</dbReference>
<feature type="compositionally biased region" description="Low complexity" evidence="2">
    <location>
        <begin position="13"/>
        <end position="32"/>
    </location>
</feature>
<keyword evidence="1" id="KW-0479">Metal-binding</keyword>
<reference evidence="4" key="2">
    <citation type="submission" date="2017-02" db="EMBL/GenBank/DDBJ databases">
        <title>WGS assembly of Sorghum bicolor.</title>
        <authorList>
            <person name="Paterson A."/>
            <person name="Mullet J."/>
            <person name="Bowers J."/>
            <person name="Bruggmann R."/>
            <person name="Dubchak I."/>
            <person name="Grimwood J."/>
            <person name="Gundlach H."/>
            <person name="Haberer G."/>
            <person name="Hellsten U."/>
            <person name="Mitros T."/>
            <person name="Poliakov A."/>
            <person name="Schmutz J."/>
            <person name="Spannagl M."/>
            <person name="Tang H."/>
            <person name="Wang X."/>
            <person name="Wicker T."/>
            <person name="Bharti A."/>
            <person name="Chapman J."/>
            <person name="Feltus F."/>
            <person name="Gowik U."/>
            <person name="Grigoriev I."/>
            <person name="Lyons E."/>
            <person name="Maher C."/>
            <person name="Martis M."/>
            <person name="Narechania A."/>
            <person name="Otillar R."/>
            <person name="Penning B."/>
            <person name="Salamov A."/>
            <person name="Wang Y."/>
            <person name="Zhang L."/>
            <person name="Carpita N."/>
            <person name="Freeling M."/>
            <person name="Gingle A."/>
            <person name="Hash C."/>
            <person name="Keller B."/>
            <person name="Klein P."/>
            <person name="Kresovich S."/>
            <person name="Mccann M."/>
            <person name="Ming R."/>
            <person name="Peterson D."/>
            <person name="Rahman M."/>
            <person name="Ware D."/>
            <person name="Westhoff P."/>
            <person name="Mayer K."/>
            <person name="Messing J."/>
            <person name="Sims D."/>
            <person name="Jenkins J."/>
            <person name="Shu S."/>
            <person name="Rokhsar D."/>
        </authorList>
    </citation>
    <scope>NUCLEOTIDE SEQUENCE</scope>
</reference>
<dbReference type="OMA" id="SHIFHAG"/>
<dbReference type="Gene3D" id="3.30.40.10">
    <property type="entry name" value="Zinc/RING finger domain, C3HC4 (zinc finger)"/>
    <property type="match status" value="1"/>
</dbReference>
<name>A0A1B6PS79_SORBI</name>
<dbReference type="AlphaFoldDB" id="A0A1B6PS79"/>
<gene>
    <name evidence="4" type="ORF">SORBI_3005G133400</name>
</gene>
<feature type="domain" description="RING-type" evidence="3">
    <location>
        <begin position="317"/>
        <end position="360"/>
    </location>
</feature>
<evidence type="ECO:0000256" key="2">
    <source>
        <dbReference type="SAM" id="MobiDB-lite"/>
    </source>
</evidence>
<dbReference type="eggNOG" id="ENOG502TN7N">
    <property type="taxonomic scope" value="Eukaryota"/>
</dbReference>
<dbReference type="SMART" id="SM00184">
    <property type="entry name" value="RING"/>
    <property type="match status" value="1"/>
</dbReference>
<dbReference type="PANTHER" id="PTHR45676">
    <property type="entry name" value="RING-H2 FINGER PROTEIN ATL51-RELATED"/>
    <property type="match status" value="1"/>
</dbReference>
<evidence type="ECO:0000313" key="5">
    <source>
        <dbReference type="Proteomes" id="UP000000768"/>
    </source>
</evidence>
<keyword evidence="1" id="KW-0862">Zinc</keyword>
<accession>A0A1B6PS79</accession>
<reference evidence="4 5" key="1">
    <citation type="journal article" date="2009" name="Nature">
        <title>The Sorghum bicolor genome and the diversification of grasses.</title>
        <authorList>
            <person name="Paterson A.H."/>
            <person name="Bowers J.E."/>
            <person name="Bruggmann R."/>
            <person name="Dubchak I."/>
            <person name="Grimwood J."/>
            <person name="Gundlach H."/>
            <person name="Haberer G."/>
            <person name="Hellsten U."/>
            <person name="Mitros T."/>
            <person name="Poliakov A."/>
            <person name="Schmutz J."/>
            <person name="Spannagl M."/>
            <person name="Tang H."/>
            <person name="Wang X."/>
            <person name="Wicker T."/>
            <person name="Bharti A.K."/>
            <person name="Chapman J."/>
            <person name="Feltus F.A."/>
            <person name="Gowik U."/>
            <person name="Grigoriev I.V."/>
            <person name="Lyons E."/>
            <person name="Maher C.A."/>
            <person name="Martis M."/>
            <person name="Narechania A."/>
            <person name="Otillar R.P."/>
            <person name="Penning B.W."/>
            <person name="Salamov A.A."/>
            <person name="Wang Y."/>
            <person name="Zhang L."/>
            <person name="Carpita N.C."/>
            <person name="Freeling M."/>
            <person name="Gingle A.R."/>
            <person name="Hash C.T."/>
            <person name="Keller B."/>
            <person name="Klein P."/>
            <person name="Kresovich S."/>
            <person name="McCann M.C."/>
            <person name="Ming R."/>
            <person name="Peterson D.G."/>
            <person name="Mehboob-ur-Rahman"/>
            <person name="Ware D."/>
            <person name="Westhoff P."/>
            <person name="Mayer K.F."/>
            <person name="Messing J."/>
            <person name="Rokhsar D.S."/>
        </authorList>
    </citation>
    <scope>NUCLEOTIDE SEQUENCE [LARGE SCALE GENOMIC DNA]</scope>
    <source>
        <strain evidence="5">cv. BTx623</strain>
    </source>
</reference>
<dbReference type="SUPFAM" id="SSF57850">
    <property type="entry name" value="RING/U-box"/>
    <property type="match status" value="1"/>
</dbReference>
<dbReference type="OrthoDB" id="8062037at2759"/>
<organism evidence="4 5">
    <name type="scientific">Sorghum bicolor</name>
    <name type="common">Sorghum</name>
    <name type="synonym">Sorghum vulgare</name>
    <dbReference type="NCBI Taxonomy" id="4558"/>
    <lineage>
        <taxon>Eukaryota</taxon>
        <taxon>Viridiplantae</taxon>
        <taxon>Streptophyta</taxon>
        <taxon>Embryophyta</taxon>
        <taxon>Tracheophyta</taxon>
        <taxon>Spermatophyta</taxon>
        <taxon>Magnoliopsida</taxon>
        <taxon>Liliopsida</taxon>
        <taxon>Poales</taxon>
        <taxon>Poaceae</taxon>
        <taxon>PACMAD clade</taxon>
        <taxon>Panicoideae</taxon>
        <taxon>Andropogonodae</taxon>
        <taxon>Andropogoneae</taxon>
        <taxon>Sorghinae</taxon>
        <taxon>Sorghum</taxon>
    </lineage>
</organism>
<dbReference type="Gramene" id="KXG28529">
    <property type="protein sequence ID" value="KXG28529"/>
    <property type="gene ID" value="SORBI_3005G133400"/>
</dbReference>
<evidence type="ECO:0000256" key="1">
    <source>
        <dbReference type="PROSITE-ProRule" id="PRU00175"/>
    </source>
</evidence>
<dbReference type="Proteomes" id="UP000000768">
    <property type="component" value="Chromosome 5"/>
</dbReference>
<dbReference type="InterPro" id="IPR001841">
    <property type="entry name" value="Znf_RING"/>
</dbReference>
<sequence length="376" mass="40357">MTASAEETAVAAGSSSVPVPDDVFDGGVVDLPSSSEDESDNEGAVHGEDEEDDLSAEADYFSSDEEGDDTGDDDVVDSDSEFEEDDDEVPKVVKNGVGEVAAAPCTFLGQPARIATVQSTVCFVNLATSSAPPCQCQCHHGGGSGGEIIVDYRYTRFLRTQSGGDGVDMHILGPKQARLRFVLPSPLASDSDPETATTVSSSLRFAGAMLASLVHPACFSAQLQALWSVTTVPVLVPARATCLLVTVDVGILRPSDFTAARMWRMCEALESVAGERAALPATSFEFDIAIELHLPVLLRSEEDVRPTKRRKVTGEDCPICCDVLEEQGRLAAWPRCSHIFHAGCLEQHLLRGYQECPLCRSELKLSPTPHHVENEY</sequence>
<dbReference type="GO" id="GO:0061630">
    <property type="term" value="F:ubiquitin protein ligase activity"/>
    <property type="evidence" value="ECO:0000318"/>
    <property type="project" value="GO_Central"/>
</dbReference>
<dbReference type="Gramene" id="OQU83557">
    <property type="protein sequence ID" value="OQU83557"/>
    <property type="gene ID" value="SORBI_3005G133400"/>
</dbReference>
<dbReference type="PANTHER" id="PTHR45676:SF41">
    <property type="entry name" value="RING-H2 FINGER PROTEIN ATL66"/>
    <property type="match status" value="1"/>
</dbReference>